<dbReference type="EMBL" id="NQIK02000006">
    <property type="protein sequence ID" value="KAF7569474.1"/>
    <property type="molecule type" value="Genomic_DNA"/>
</dbReference>
<organism evidence="2 3">
    <name type="scientific">Pyrenophora tritici-repentis</name>
    <dbReference type="NCBI Taxonomy" id="45151"/>
    <lineage>
        <taxon>Eukaryota</taxon>
        <taxon>Fungi</taxon>
        <taxon>Dikarya</taxon>
        <taxon>Ascomycota</taxon>
        <taxon>Pezizomycotina</taxon>
        <taxon>Dothideomycetes</taxon>
        <taxon>Pleosporomycetidae</taxon>
        <taxon>Pleosporales</taxon>
        <taxon>Pleosporineae</taxon>
        <taxon>Pleosporaceae</taxon>
        <taxon>Pyrenophora</taxon>
    </lineage>
</organism>
<dbReference type="KEGG" id="ptrr:90957079"/>
<feature type="region of interest" description="Disordered" evidence="1">
    <location>
        <begin position="192"/>
        <end position="214"/>
    </location>
</feature>
<dbReference type="GeneID" id="90957079"/>
<comment type="caution">
    <text evidence="2">The sequence shown here is derived from an EMBL/GenBank/DDBJ whole genome shotgun (WGS) entry which is preliminary data.</text>
</comment>
<evidence type="ECO:0000313" key="2">
    <source>
        <dbReference type="EMBL" id="KAF7569474.1"/>
    </source>
</evidence>
<protein>
    <submittedName>
        <fullName evidence="2">Uncharacterized protein</fullName>
    </submittedName>
</protein>
<accession>A0A834RTL1</accession>
<gene>
    <name evidence="2" type="ORF">PtrM4_118890</name>
</gene>
<evidence type="ECO:0000313" key="3">
    <source>
        <dbReference type="Proteomes" id="UP000245464"/>
    </source>
</evidence>
<proteinExistence type="predicted"/>
<name>A0A834RTL1_9PLEO</name>
<sequence>MSYNLNQQLNCQSCNSLRINAGTLCDLTQALQSLQMIVANIQPLIRVLQPLTNNLQRFSSEFTPTFVNDNDGIESDPEDNGTVELGVTDSPYRSTDRIASTMFDCPHPDCCKQSTYGKSSSLARHFGEHIECDEKCLLCGASSTTVRTWLTHFAKCNNKTGNPRLSDALTRKKEIVKNRKLELDNACQNKMKASDKIDGNGGGKRKAEAAGLPPQRQQFSIGSIDLKSNTKHRSVAMVESKATACDDNHQWNGYSNQFSFSDGHISGIPIESNSVVPEGRQWPSRAGVFYGQTVDWGNTQLMAPYASEQSLHDFNNAHLS</sequence>
<evidence type="ECO:0000256" key="1">
    <source>
        <dbReference type="SAM" id="MobiDB-lite"/>
    </source>
</evidence>
<feature type="compositionally biased region" description="Acidic residues" evidence="1">
    <location>
        <begin position="71"/>
        <end position="81"/>
    </location>
</feature>
<feature type="region of interest" description="Disordered" evidence="1">
    <location>
        <begin position="68"/>
        <end position="89"/>
    </location>
</feature>
<reference evidence="2 3" key="1">
    <citation type="journal article" date="2018" name="BMC Genomics">
        <title>Comparative genomics of the wheat fungal pathogen Pyrenophora tritici-repentis reveals chromosomal variations and genome plasticity.</title>
        <authorList>
            <person name="Moolhuijzen P."/>
            <person name="See P.T."/>
            <person name="Hane J.K."/>
            <person name="Shi G."/>
            <person name="Liu Z."/>
            <person name="Oliver R.P."/>
            <person name="Moffat C.S."/>
        </authorList>
    </citation>
    <scope>NUCLEOTIDE SEQUENCE [LARGE SCALE GENOMIC DNA]</scope>
    <source>
        <strain evidence="2">M4</strain>
    </source>
</reference>
<dbReference type="RefSeq" id="XP_065961520.1">
    <property type="nucleotide sequence ID" value="XM_066108335.1"/>
</dbReference>
<dbReference type="Proteomes" id="UP000245464">
    <property type="component" value="Chromosome 6"/>
</dbReference>
<dbReference type="AlphaFoldDB" id="A0A834RTL1"/>